<organism evidence="5 6">
    <name type="scientific">Candidatus Nomurabacteria bacterium GW2011_GWE1_35_16</name>
    <dbReference type="NCBI Taxonomy" id="1618761"/>
    <lineage>
        <taxon>Bacteria</taxon>
        <taxon>Candidatus Nomuraibacteriota</taxon>
    </lineage>
</organism>
<comment type="caution">
    <text evidence="5">The sequence shown here is derived from an EMBL/GenBank/DDBJ whole genome shotgun (WGS) entry which is preliminary data.</text>
</comment>
<dbReference type="Proteomes" id="UP000034952">
    <property type="component" value="Unassembled WGS sequence"/>
</dbReference>
<dbReference type="GO" id="GO:0000049">
    <property type="term" value="F:tRNA binding"/>
    <property type="evidence" value="ECO:0007669"/>
    <property type="project" value="UniProtKB-UniRule"/>
</dbReference>
<dbReference type="InterPro" id="IPR051270">
    <property type="entry name" value="Tyrosine-tRNA_ligase_regulator"/>
</dbReference>
<dbReference type="EMBL" id="LBPY01000006">
    <property type="protein sequence ID" value="KKP66505.1"/>
    <property type="molecule type" value="Genomic_DNA"/>
</dbReference>
<keyword evidence="2 3" id="KW-0694">RNA-binding</keyword>
<dbReference type="SUPFAM" id="SSF50249">
    <property type="entry name" value="Nucleic acid-binding proteins"/>
    <property type="match status" value="1"/>
</dbReference>
<proteinExistence type="predicted"/>
<gene>
    <name evidence="5" type="ORF">UR64_C0006G0032</name>
</gene>
<keyword evidence="1 3" id="KW-0820">tRNA-binding</keyword>
<dbReference type="GO" id="GO:0016874">
    <property type="term" value="F:ligase activity"/>
    <property type="evidence" value="ECO:0007669"/>
    <property type="project" value="UniProtKB-KW"/>
</dbReference>
<dbReference type="Pfam" id="PF01588">
    <property type="entry name" value="tRNA_bind"/>
    <property type="match status" value="1"/>
</dbReference>
<name>A0A0G0DU11_9BACT</name>
<dbReference type="InterPro" id="IPR012340">
    <property type="entry name" value="NA-bd_OB-fold"/>
</dbReference>
<protein>
    <submittedName>
        <fullName evidence="5">Methionine-tRNA ligase</fullName>
    </submittedName>
</protein>
<dbReference type="PANTHER" id="PTHR11586:SF37">
    <property type="entry name" value="TRNA-BINDING DOMAIN-CONTAINING PROTEIN"/>
    <property type="match status" value="1"/>
</dbReference>
<reference evidence="5 6" key="1">
    <citation type="journal article" date="2015" name="Nature">
        <title>rRNA introns, odd ribosomes, and small enigmatic genomes across a large radiation of phyla.</title>
        <authorList>
            <person name="Brown C.T."/>
            <person name="Hug L.A."/>
            <person name="Thomas B.C."/>
            <person name="Sharon I."/>
            <person name="Castelle C.J."/>
            <person name="Singh A."/>
            <person name="Wilkins M.J."/>
            <person name="Williams K.H."/>
            <person name="Banfield J.F."/>
        </authorList>
    </citation>
    <scope>NUCLEOTIDE SEQUENCE [LARGE SCALE GENOMIC DNA]</scope>
</reference>
<keyword evidence="5" id="KW-0436">Ligase</keyword>
<evidence type="ECO:0000256" key="2">
    <source>
        <dbReference type="ARBA" id="ARBA00022884"/>
    </source>
</evidence>
<evidence type="ECO:0000256" key="3">
    <source>
        <dbReference type="PROSITE-ProRule" id="PRU00209"/>
    </source>
</evidence>
<evidence type="ECO:0000313" key="6">
    <source>
        <dbReference type="Proteomes" id="UP000034952"/>
    </source>
</evidence>
<sequence length="117" mass="13381">MEYVSYEEFKKMDIRVGTIREVEPVPETDKLLRCQIDFNEVDVEGNKKLRQIISGIHEFYPDYEKLIGKQVLYIVNLEPRVIKGLESNGMLMAVDGLDGHPIFLIPEVEVGAGSKVR</sequence>
<evidence type="ECO:0000259" key="4">
    <source>
        <dbReference type="PROSITE" id="PS50886"/>
    </source>
</evidence>
<accession>A0A0G0DU11</accession>
<dbReference type="Gene3D" id="2.40.50.140">
    <property type="entry name" value="Nucleic acid-binding proteins"/>
    <property type="match status" value="1"/>
</dbReference>
<evidence type="ECO:0000256" key="1">
    <source>
        <dbReference type="ARBA" id="ARBA00022555"/>
    </source>
</evidence>
<dbReference type="PROSITE" id="PS50886">
    <property type="entry name" value="TRBD"/>
    <property type="match status" value="1"/>
</dbReference>
<dbReference type="AlphaFoldDB" id="A0A0G0DU11"/>
<dbReference type="InterPro" id="IPR002547">
    <property type="entry name" value="tRNA-bd_dom"/>
</dbReference>
<dbReference type="PANTHER" id="PTHR11586">
    <property type="entry name" value="TRNA-AMINOACYLATION COFACTOR ARC1 FAMILY MEMBER"/>
    <property type="match status" value="1"/>
</dbReference>
<feature type="domain" description="TRNA-binding" evidence="4">
    <location>
        <begin position="8"/>
        <end position="117"/>
    </location>
</feature>
<evidence type="ECO:0000313" key="5">
    <source>
        <dbReference type="EMBL" id="KKP66505.1"/>
    </source>
</evidence>